<feature type="region of interest" description="Disordered" evidence="2">
    <location>
        <begin position="162"/>
        <end position="228"/>
    </location>
</feature>
<keyword evidence="1" id="KW-0175">Coiled coil</keyword>
<sequence>MDATHRCVGPAQREPYCRYLITFACRWCEDAGNSLSDGLCPEARKFNMDKPKELYEAELERMNAAMSAENQTLLNDNRQLSALIREYEQTLENVMATFRTRAHEVQQHELSLMRAYESTIIQRETEALEEALIAENARSESLARVGRLLRALLRKLGGEDSYVCEEHTSSEGSSEHSRRSMPTSESSAVAHHNDDSTRVEEGETMETGDEDTQRELEFELEEEEDPERRLAAAEWALERECELARLERENEELRRLLNEVWNSDSAPAATAPYVGGTNAPAAAPDAPRSSADSGGGAIVQDEQTNRPLDSSQPRPPRLLGGPTGTVGPFGTLKKRGSN</sequence>
<name>A0A1C7LVD6_GRIFR</name>
<evidence type="ECO:0000313" key="4">
    <source>
        <dbReference type="Proteomes" id="UP000092993"/>
    </source>
</evidence>
<evidence type="ECO:0000256" key="1">
    <source>
        <dbReference type="SAM" id="Coils"/>
    </source>
</evidence>
<proteinExistence type="predicted"/>
<evidence type="ECO:0000313" key="3">
    <source>
        <dbReference type="EMBL" id="OBZ68725.1"/>
    </source>
</evidence>
<dbReference type="PANTHER" id="PTHR39472:SF1">
    <property type="entry name" value="EXPRESSED PROTEIN"/>
    <property type="match status" value="1"/>
</dbReference>
<feature type="compositionally biased region" description="Basic and acidic residues" evidence="2">
    <location>
        <begin position="164"/>
        <end position="178"/>
    </location>
</feature>
<accession>A0A1C7LVD6</accession>
<feature type="compositionally biased region" description="Polar residues" evidence="2">
    <location>
        <begin position="301"/>
        <end position="312"/>
    </location>
</feature>
<dbReference type="AlphaFoldDB" id="A0A1C7LVD6"/>
<gene>
    <name evidence="3" type="ORF">A0H81_11079</name>
</gene>
<feature type="compositionally biased region" description="Basic and acidic residues" evidence="2">
    <location>
        <begin position="191"/>
        <end position="201"/>
    </location>
</feature>
<dbReference type="EMBL" id="LUGG01000019">
    <property type="protein sequence ID" value="OBZ68725.1"/>
    <property type="molecule type" value="Genomic_DNA"/>
</dbReference>
<feature type="region of interest" description="Disordered" evidence="2">
    <location>
        <begin position="265"/>
        <end position="338"/>
    </location>
</feature>
<dbReference type="PANTHER" id="PTHR39472">
    <property type="entry name" value="EXPRESSED PROTEIN"/>
    <property type="match status" value="1"/>
</dbReference>
<evidence type="ECO:0000256" key="2">
    <source>
        <dbReference type="SAM" id="MobiDB-lite"/>
    </source>
</evidence>
<dbReference type="Proteomes" id="UP000092993">
    <property type="component" value="Unassembled WGS sequence"/>
</dbReference>
<keyword evidence="4" id="KW-1185">Reference proteome</keyword>
<dbReference type="STRING" id="5627.A0A1C7LVD6"/>
<dbReference type="OMA" id="IHSQTGF"/>
<feature type="compositionally biased region" description="Low complexity" evidence="2">
    <location>
        <begin position="317"/>
        <end position="331"/>
    </location>
</feature>
<comment type="caution">
    <text evidence="3">The sequence shown here is derived from an EMBL/GenBank/DDBJ whole genome shotgun (WGS) entry which is preliminary data.</text>
</comment>
<protein>
    <submittedName>
        <fullName evidence="3">Uncharacterized protein</fullName>
    </submittedName>
</protein>
<feature type="compositionally biased region" description="Low complexity" evidence="2">
    <location>
        <begin position="279"/>
        <end position="292"/>
    </location>
</feature>
<feature type="coiled-coil region" evidence="1">
    <location>
        <begin position="236"/>
        <end position="263"/>
    </location>
</feature>
<feature type="coiled-coil region" evidence="1">
    <location>
        <begin position="52"/>
        <end position="97"/>
    </location>
</feature>
<reference evidence="3 4" key="1">
    <citation type="submission" date="2016-03" db="EMBL/GenBank/DDBJ databases">
        <title>Whole genome sequencing of Grifola frondosa 9006-11.</title>
        <authorList>
            <person name="Min B."/>
            <person name="Park H."/>
            <person name="Kim J.-G."/>
            <person name="Cho H."/>
            <person name="Oh Y.-L."/>
            <person name="Kong W.-S."/>
            <person name="Choi I.-G."/>
        </authorList>
    </citation>
    <scope>NUCLEOTIDE SEQUENCE [LARGE SCALE GENOMIC DNA]</scope>
    <source>
        <strain evidence="3 4">9006-11</strain>
    </source>
</reference>
<organism evidence="3 4">
    <name type="scientific">Grifola frondosa</name>
    <name type="common">Maitake</name>
    <name type="synonym">Polyporus frondosus</name>
    <dbReference type="NCBI Taxonomy" id="5627"/>
    <lineage>
        <taxon>Eukaryota</taxon>
        <taxon>Fungi</taxon>
        <taxon>Dikarya</taxon>
        <taxon>Basidiomycota</taxon>
        <taxon>Agaricomycotina</taxon>
        <taxon>Agaricomycetes</taxon>
        <taxon>Polyporales</taxon>
        <taxon>Grifolaceae</taxon>
        <taxon>Grifola</taxon>
    </lineage>
</organism>
<dbReference type="OrthoDB" id="21214at2759"/>